<dbReference type="AlphaFoldDB" id="A0A0E2HE69"/>
<dbReference type="Gene3D" id="2.60.120.10">
    <property type="entry name" value="Jelly Rolls"/>
    <property type="match status" value="1"/>
</dbReference>
<dbReference type="PROSITE" id="PS01124">
    <property type="entry name" value="HTH_ARAC_FAMILY_2"/>
    <property type="match status" value="1"/>
</dbReference>
<dbReference type="Pfam" id="PF12833">
    <property type="entry name" value="HTH_18"/>
    <property type="match status" value="1"/>
</dbReference>
<keyword evidence="3" id="KW-0804">Transcription</keyword>
<dbReference type="Gene3D" id="1.10.10.60">
    <property type="entry name" value="Homeodomain-like"/>
    <property type="match status" value="2"/>
</dbReference>
<organism evidence="5 6">
    <name type="scientific">[Clostridium] clostridioforme 90A8</name>
    <dbReference type="NCBI Taxonomy" id="999408"/>
    <lineage>
        <taxon>Bacteria</taxon>
        <taxon>Bacillati</taxon>
        <taxon>Bacillota</taxon>
        <taxon>Clostridia</taxon>
        <taxon>Lachnospirales</taxon>
        <taxon>Lachnospiraceae</taxon>
        <taxon>Enterocloster</taxon>
    </lineage>
</organism>
<dbReference type="GO" id="GO:0043565">
    <property type="term" value="F:sequence-specific DNA binding"/>
    <property type="evidence" value="ECO:0007669"/>
    <property type="project" value="InterPro"/>
</dbReference>
<evidence type="ECO:0000256" key="3">
    <source>
        <dbReference type="ARBA" id="ARBA00023163"/>
    </source>
</evidence>
<dbReference type="Pfam" id="PF02311">
    <property type="entry name" value="AraC_binding"/>
    <property type="match status" value="1"/>
</dbReference>
<dbReference type="PANTHER" id="PTHR43280">
    <property type="entry name" value="ARAC-FAMILY TRANSCRIPTIONAL REGULATOR"/>
    <property type="match status" value="1"/>
</dbReference>
<keyword evidence="2" id="KW-0238">DNA-binding</keyword>
<evidence type="ECO:0000259" key="4">
    <source>
        <dbReference type="PROSITE" id="PS01124"/>
    </source>
</evidence>
<keyword evidence="1" id="KW-0805">Transcription regulation</keyword>
<dbReference type="InterPro" id="IPR018060">
    <property type="entry name" value="HTH_AraC"/>
</dbReference>
<dbReference type="InterPro" id="IPR014710">
    <property type="entry name" value="RmlC-like_jellyroll"/>
</dbReference>
<dbReference type="EMBL" id="AGYR01000010">
    <property type="protein sequence ID" value="ENZ18346.1"/>
    <property type="molecule type" value="Genomic_DNA"/>
</dbReference>
<comment type="caution">
    <text evidence="5">The sequence shown here is derived from an EMBL/GenBank/DDBJ whole genome shotgun (WGS) entry which is preliminary data.</text>
</comment>
<dbReference type="PATRIC" id="fig|999408.3.peg.1313"/>
<dbReference type="SMART" id="SM00342">
    <property type="entry name" value="HTH_ARAC"/>
    <property type="match status" value="1"/>
</dbReference>
<gene>
    <name evidence="5" type="ORF">HMPREF1090_01228</name>
</gene>
<dbReference type="PANTHER" id="PTHR43280:SF34">
    <property type="entry name" value="ARAC-FAMILY TRANSCRIPTIONAL REGULATOR"/>
    <property type="match status" value="1"/>
</dbReference>
<dbReference type="SUPFAM" id="SSF51215">
    <property type="entry name" value="Regulatory protein AraC"/>
    <property type="match status" value="1"/>
</dbReference>
<sequence>MVTSSNREKMLKHYMRSSDFELDHHRDVTYPAVEPHYHEFYELLYFISGHVDYIIGDEIYHLQNDDLLIIPPNIMHNPIFADFRVPYERYVLWISLPALRQLASIDEDLNYFLIAKGMKNYLLRRHTTAWGNFRTIFTSLEEALGEQKPLRHAQVKAFILHLLVEYNLALMEDSGTAQSGVRDNPLTDILHYIQNHLTEDLSMDTISDAFIMDKYNLAHMFKDKMGISYYQYVIQQRLLTGKNLILEGMPANKACFACGFNDYSSFFRAFKKEYEVSPTAFRRIHEGMIG</sequence>
<evidence type="ECO:0000256" key="2">
    <source>
        <dbReference type="ARBA" id="ARBA00023125"/>
    </source>
</evidence>
<evidence type="ECO:0000256" key="1">
    <source>
        <dbReference type="ARBA" id="ARBA00023015"/>
    </source>
</evidence>
<reference evidence="5 6" key="1">
    <citation type="submission" date="2013-01" db="EMBL/GenBank/DDBJ databases">
        <title>The Genome Sequence of Clostridium clostridioforme 90A8.</title>
        <authorList>
            <consortium name="The Broad Institute Genome Sequencing Platform"/>
            <person name="Earl A."/>
            <person name="Ward D."/>
            <person name="Feldgarden M."/>
            <person name="Gevers D."/>
            <person name="Courvalin P."/>
            <person name="Lambert T."/>
            <person name="Walker B."/>
            <person name="Young S.K."/>
            <person name="Zeng Q."/>
            <person name="Gargeya S."/>
            <person name="Fitzgerald M."/>
            <person name="Haas B."/>
            <person name="Abouelleil A."/>
            <person name="Alvarado L."/>
            <person name="Arachchi H.M."/>
            <person name="Berlin A.M."/>
            <person name="Chapman S.B."/>
            <person name="Dewar J."/>
            <person name="Goldberg J."/>
            <person name="Griggs A."/>
            <person name="Gujja S."/>
            <person name="Hansen M."/>
            <person name="Howarth C."/>
            <person name="Imamovic A."/>
            <person name="Larimer J."/>
            <person name="McCowan C."/>
            <person name="Murphy C."/>
            <person name="Neiman D."/>
            <person name="Pearson M."/>
            <person name="Priest M."/>
            <person name="Roberts A."/>
            <person name="Saif S."/>
            <person name="Shea T."/>
            <person name="Sisk P."/>
            <person name="Sykes S."/>
            <person name="Wortman J."/>
            <person name="Nusbaum C."/>
            <person name="Birren B."/>
        </authorList>
    </citation>
    <scope>NUCLEOTIDE SEQUENCE [LARGE SCALE GENOMIC DNA]</scope>
    <source>
        <strain evidence="5 6">90A8</strain>
    </source>
</reference>
<evidence type="ECO:0000313" key="5">
    <source>
        <dbReference type="EMBL" id="ENZ18346.1"/>
    </source>
</evidence>
<dbReference type="InterPro" id="IPR003313">
    <property type="entry name" value="AraC-bd"/>
</dbReference>
<dbReference type="GeneID" id="57961383"/>
<dbReference type="InterPro" id="IPR037923">
    <property type="entry name" value="HTH-like"/>
</dbReference>
<accession>A0A0E2HE69</accession>
<evidence type="ECO:0000313" key="6">
    <source>
        <dbReference type="Proteomes" id="UP000013085"/>
    </source>
</evidence>
<dbReference type="InterPro" id="IPR009057">
    <property type="entry name" value="Homeodomain-like_sf"/>
</dbReference>
<dbReference type="RefSeq" id="WP_002588374.1">
    <property type="nucleotide sequence ID" value="NZ_KB851009.1"/>
</dbReference>
<proteinExistence type="predicted"/>
<dbReference type="GO" id="GO:0003700">
    <property type="term" value="F:DNA-binding transcription factor activity"/>
    <property type="evidence" value="ECO:0007669"/>
    <property type="project" value="InterPro"/>
</dbReference>
<protein>
    <recommendedName>
        <fullName evidence="4">HTH araC/xylS-type domain-containing protein</fullName>
    </recommendedName>
</protein>
<dbReference type="Proteomes" id="UP000013085">
    <property type="component" value="Unassembled WGS sequence"/>
</dbReference>
<dbReference type="HOGENOM" id="CLU_000445_88_3_9"/>
<feature type="domain" description="HTH araC/xylS-type" evidence="4">
    <location>
        <begin position="187"/>
        <end position="284"/>
    </location>
</feature>
<name>A0A0E2HE69_9FIRM</name>
<dbReference type="SUPFAM" id="SSF46689">
    <property type="entry name" value="Homeodomain-like"/>
    <property type="match status" value="2"/>
</dbReference>